<evidence type="ECO:0000259" key="1">
    <source>
        <dbReference type="Pfam" id="PF01048"/>
    </source>
</evidence>
<comment type="caution">
    <text evidence="2">The sequence shown here is derived from an EMBL/GenBank/DDBJ whole genome shotgun (WGS) entry which is preliminary data.</text>
</comment>
<evidence type="ECO:0000313" key="3">
    <source>
        <dbReference type="Proteomes" id="UP001500253"/>
    </source>
</evidence>
<protein>
    <recommendedName>
        <fullName evidence="1">Nucleoside phosphorylase domain-containing protein</fullName>
    </recommendedName>
</protein>
<gene>
    <name evidence="2" type="ORF">GCM10010246_26440</name>
</gene>
<dbReference type="Proteomes" id="UP001500253">
    <property type="component" value="Unassembled WGS sequence"/>
</dbReference>
<dbReference type="SUPFAM" id="SSF53167">
    <property type="entry name" value="Purine and uridine phosphorylases"/>
    <property type="match status" value="1"/>
</dbReference>
<dbReference type="InterPro" id="IPR035994">
    <property type="entry name" value="Nucleoside_phosphorylase_sf"/>
</dbReference>
<dbReference type="Pfam" id="PF01048">
    <property type="entry name" value="PNP_UDP_1"/>
    <property type="match status" value="1"/>
</dbReference>
<feature type="domain" description="Nucleoside phosphorylase" evidence="1">
    <location>
        <begin position="7"/>
        <end position="50"/>
    </location>
</feature>
<dbReference type="Gene3D" id="3.40.50.1580">
    <property type="entry name" value="Nucleoside phosphorylase domain"/>
    <property type="match status" value="1"/>
</dbReference>
<accession>A0ABN3FZ47</accession>
<name>A0ABN3FZ47_9ACTN</name>
<organism evidence="2 3">
    <name type="scientific">Streptomyces cuspidosporus</name>
    <dbReference type="NCBI Taxonomy" id="66882"/>
    <lineage>
        <taxon>Bacteria</taxon>
        <taxon>Bacillati</taxon>
        <taxon>Actinomycetota</taxon>
        <taxon>Actinomycetes</taxon>
        <taxon>Kitasatosporales</taxon>
        <taxon>Streptomycetaceae</taxon>
        <taxon>Streptomyces</taxon>
    </lineage>
</organism>
<keyword evidence="3" id="KW-1185">Reference proteome</keyword>
<reference evidence="2 3" key="1">
    <citation type="journal article" date="2019" name="Int. J. Syst. Evol. Microbiol.">
        <title>The Global Catalogue of Microorganisms (GCM) 10K type strain sequencing project: providing services to taxonomists for standard genome sequencing and annotation.</title>
        <authorList>
            <consortium name="The Broad Institute Genomics Platform"/>
            <consortium name="The Broad Institute Genome Sequencing Center for Infectious Disease"/>
            <person name="Wu L."/>
            <person name="Ma J."/>
        </authorList>
    </citation>
    <scope>NUCLEOTIDE SEQUENCE [LARGE SCALE GENOMIC DNA]</scope>
    <source>
        <strain evidence="2 3">JCM 4316</strain>
    </source>
</reference>
<evidence type="ECO:0000313" key="2">
    <source>
        <dbReference type="EMBL" id="GAA2340212.1"/>
    </source>
</evidence>
<sequence length="83" mass="8695">MAHYGAADVLTADMEAAAVFAVAEHRNIDAAAVFAVADSLVDRRGRQNSPVTRNALHVVLEAAMVALGNAARVPQRAGDEALR</sequence>
<dbReference type="InterPro" id="IPR000845">
    <property type="entry name" value="Nucleoside_phosphorylase_d"/>
</dbReference>
<dbReference type="EMBL" id="BAAASD010000008">
    <property type="protein sequence ID" value="GAA2340212.1"/>
    <property type="molecule type" value="Genomic_DNA"/>
</dbReference>
<proteinExistence type="predicted"/>